<dbReference type="InterPro" id="IPR003661">
    <property type="entry name" value="HisK_dim/P_dom"/>
</dbReference>
<evidence type="ECO:0000256" key="16">
    <source>
        <dbReference type="PROSITE-ProRule" id="PRU00169"/>
    </source>
</evidence>
<dbReference type="Gene3D" id="3.30.565.10">
    <property type="entry name" value="Histidine kinase-like ATPase, C-terminal domain"/>
    <property type="match status" value="1"/>
</dbReference>
<dbReference type="InterPro" id="IPR011006">
    <property type="entry name" value="CheY-like_superfamily"/>
</dbReference>
<evidence type="ECO:0000256" key="12">
    <source>
        <dbReference type="ARBA" id="ARBA00023012"/>
    </source>
</evidence>
<dbReference type="Gene3D" id="1.10.287.130">
    <property type="match status" value="1"/>
</dbReference>
<dbReference type="Gene3D" id="3.40.50.2300">
    <property type="match status" value="1"/>
</dbReference>
<dbReference type="InterPro" id="IPR007895">
    <property type="entry name" value="MASE1"/>
</dbReference>
<feature type="transmembrane region" description="Helical" evidence="17">
    <location>
        <begin position="46"/>
        <end position="69"/>
    </location>
</feature>
<evidence type="ECO:0000256" key="8">
    <source>
        <dbReference type="ARBA" id="ARBA00022741"/>
    </source>
</evidence>
<dbReference type="PROSITE" id="PS50109">
    <property type="entry name" value="HIS_KIN"/>
    <property type="match status" value="1"/>
</dbReference>
<evidence type="ECO:0000256" key="15">
    <source>
        <dbReference type="ARBA" id="ARBA00068150"/>
    </source>
</evidence>
<dbReference type="SUPFAM" id="SSF52172">
    <property type="entry name" value="CheY-like"/>
    <property type="match status" value="1"/>
</dbReference>
<dbReference type="Proteomes" id="UP000004947">
    <property type="component" value="Unassembled WGS sequence"/>
</dbReference>
<evidence type="ECO:0000256" key="13">
    <source>
        <dbReference type="ARBA" id="ARBA00023136"/>
    </source>
</evidence>
<dbReference type="EMBL" id="ABCK01000016">
    <property type="protein sequence ID" value="EDM26434.1"/>
    <property type="molecule type" value="Genomic_DNA"/>
</dbReference>
<keyword evidence="8" id="KW-0547">Nucleotide-binding</keyword>
<name>A6DPD8_9BACT</name>
<sequence>MLGNKEYRSIIAMNMLIALLYFILAKTSLLIAIGPGYSSPIWPASGLALAAVLSKGYSILPGIGIGSFLANSTQQGFDDPLIIFINLVIGIGAMLQSAFGSKLIKRYAKFSEALNTSYNITLFFIFGAVVSTIINASIGNLTLWAFKIIPTHDLLNNFLTWWFGDMLGVVAISTLCLTWLIQDNPFWKKRRLPITLTALVAYAIMTLILNLADNSEKKHMHYTFHDKATIMTTSLINHIDQYSTSLAYIRAFYESSQEVTEKEFYTFTNNQSLNQAHSPLITWHQLVISKNRDAFEENQLITPIQSNEYLVSTYQKNSLNTNSMQKVGIYISPIHKEKLLLSRESGKEFVIHAKDKTQMHSVFMPIYNGGIKETPSERKMNFKGFLSLDFYLNDLTKYVTNYLSTDDIVLVINDTCFNKNVNTLNQNELTSTLTTDPYFIKTKSFSFYDYNWKINAIATNKFLDSNHMLIFYSIVFFIVMILNGVTLITTARFAESEHMRIIETNLLNQQTKAKIAADEANRSKSAFLAKMSHEIRTPMNAIIGFSDLLQNVSMSEKGKSYLQNISNSSNSLLSLVNDILDLSKIEAGKITLQLEALNISDFINDMHTLFVDRISKKDLNLTVSINKNLPKILELDENRLRQILNNLLSNSLKFTDSGSITITADYKTKPNQEDLIDLIITVKDTGKGIPINQQPNIFNSFEQVKGQSQAVYGGTGLGLPISRKLADIMNGSLTVNSTVAEGSCFTLTLTQVKVLQNKEKSTGSTPSINEIIFKPATLLLVDDNKLNLKLLVHMLADFPFKIHTAENGQLALEKQAEINADIILHDILMPVMDGYELATHLKNDPINSRIPRVALTAAALNEDIDKINKLCDAYLFKPFHRNELIEILIRFLDYEIDQKNNSL</sequence>
<dbReference type="Pfam" id="PF00512">
    <property type="entry name" value="HisKA"/>
    <property type="match status" value="1"/>
</dbReference>
<evidence type="ECO:0000256" key="17">
    <source>
        <dbReference type="SAM" id="Phobius"/>
    </source>
</evidence>
<dbReference type="InterPro" id="IPR004358">
    <property type="entry name" value="Sig_transdc_His_kin-like_C"/>
</dbReference>
<dbReference type="Gene3D" id="3.30.450.350">
    <property type="entry name" value="CHASE domain"/>
    <property type="match status" value="1"/>
</dbReference>
<dbReference type="CDD" id="cd16922">
    <property type="entry name" value="HATPase_EvgS-ArcB-TorS-like"/>
    <property type="match status" value="1"/>
</dbReference>
<dbReference type="Pfam" id="PF03924">
    <property type="entry name" value="CHASE"/>
    <property type="match status" value="1"/>
</dbReference>
<dbReference type="PANTHER" id="PTHR43047:SF72">
    <property type="entry name" value="OSMOSENSING HISTIDINE PROTEIN KINASE SLN1"/>
    <property type="match status" value="1"/>
</dbReference>
<evidence type="ECO:0000256" key="9">
    <source>
        <dbReference type="ARBA" id="ARBA00022777"/>
    </source>
</evidence>
<dbReference type="InterPro" id="IPR042240">
    <property type="entry name" value="CHASE_sf"/>
</dbReference>
<keyword evidence="10" id="KW-0067">ATP-binding</keyword>
<dbReference type="InterPro" id="IPR001789">
    <property type="entry name" value="Sig_transdc_resp-reg_receiver"/>
</dbReference>
<dbReference type="PROSITE" id="PS50110">
    <property type="entry name" value="RESPONSE_REGULATORY"/>
    <property type="match status" value="1"/>
</dbReference>
<feature type="domain" description="Response regulatory" evidence="19">
    <location>
        <begin position="777"/>
        <end position="892"/>
    </location>
</feature>
<feature type="transmembrane region" description="Helical" evidence="17">
    <location>
        <begin position="120"/>
        <end position="146"/>
    </location>
</feature>
<dbReference type="CDD" id="cd17546">
    <property type="entry name" value="REC_hyHK_CKI1_RcsC-like"/>
    <property type="match status" value="1"/>
</dbReference>
<dbReference type="SMART" id="SM00388">
    <property type="entry name" value="HisKA"/>
    <property type="match status" value="1"/>
</dbReference>
<dbReference type="Pfam" id="PF05231">
    <property type="entry name" value="MASE1"/>
    <property type="match status" value="1"/>
</dbReference>
<dbReference type="InterPro" id="IPR036890">
    <property type="entry name" value="HATPase_C_sf"/>
</dbReference>
<keyword evidence="9 20" id="KW-0418">Kinase</keyword>
<evidence type="ECO:0000256" key="6">
    <source>
        <dbReference type="ARBA" id="ARBA00022679"/>
    </source>
</evidence>
<keyword evidence="4" id="KW-1003">Cell membrane</keyword>
<dbReference type="FunFam" id="3.30.565.10:FF:000010">
    <property type="entry name" value="Sensor histidine kinase RcsC"/>
    <property type="match status" value="1"/>
</dbReference>
<dbReference type="GO" id="GO:0009927">
    <property type="term" value="F:histidine phosphotransfer kinase activity"/>
    <property type="evidence" value="ECO:0007669"/>
    <property type="project" value="TreeGrafter"/>
</dbReference>
<keyword evidence="6" id="KW-0808">Transferase</keyword>
<evidence type="ECO:0000259" key="18">
    <source>
        <dbReference type="PROSITE" id="PS50109"/>
    </source>
</evidence>
<dbReference type="eggNOG" id="COG2205">
    <property type="taxonomic scope" value="Bacteria"/>
</dbReference>
<dbReference type="EC" id="2.7.13.3" evidence="3"/>
<dbReference type="SMART" id="SM00387">
    <property type="entry name" value="HATPase_c"/>
    <property type="match status" value="1"/>
</dbReference>
<dbReference type="OrthoDB" id="9810730at2"/>
<dbReference type="STRING" id="313628.LNTAR_05649"/>
<comment type="subunit">
    <text evidence="14">At low DSF concentrations, interacts with RpfF.</text>
</comment>
<dbReference type="InterPro" id="IPR005467">
    <property type="entry name" value="His_kinase_dom"/>
</dbReference>
<keyword evidence="12" id="KW-0902">Two-component regulatory system</keyword>
<evidence type="ECO:0000256" key="7">
    <source>
        <dbReference type="ARBA" id="ARBA00022692"/>
    </source>
</evidence>
<protein>
    <recommendedName>
        <fullName evidence="15">Sensory/regulatory protein RpfC</fullName>
        <ecNumber evidence="3">2.7.13.3</ecNumber>
    </recommendedName>
</protein>
<comment type="subcellular location">
    <subcellularLocation>
        <location evidence="2">Cell membrane</location>
        <topology evidence="2">Multi-pass membrane protein</topology>
    </subcellularLocation>
</comment>
<evidence type="ECO:0000313" key="21">
    <source>
        <dbReference type="Proteomes" id="UP000004947"/>
    </source>
</evidence>
<keyword evidence="13 17" id="KW-0472">Membrane</keyword>
<dbReference type="GO" id="GO:0000155">
    <property type="term" value="F:phosphorelay sensor kinase activity"/>
    <property type="evidence" value="ECO:0007669"/>
    <property type="project" value="InterPro"/>
</dbReference>
<dbReference type="AlphaFoldDB" id="A6DPD8"/>
<feature type="modified residue" description="4-aspartylphosphate" evidence="16">
    <location>
        <position position="826"/>
    </location>
</feature>
<dbReference type="SUPFAM" id="SSF47384">
    <property type="entry name" value="Homodimeric domain of signal transducing histidine kinase"/>
    <property type="match status" value="1"/>
</dbReference>
<organism evidence="20 21">
    <name type="scientific">Lentisphaera araneosa HTCC2155</name>
    <dbReference type="NCBI Taxonomy" id="313628"/>
    <lineage>
        <taxon>Bacteria</taxon>
        <taxon>Pseudomonadati</taxon>
        <taxon>Lentisphaerota</taxon>
        <taxon>Lentisphaeria</taxon>
        <taxon>Lentisphaerales</taxon>
        <taxon>Lentisphaeraceae</taxon>
        <taxon>Lentisphaera</taxon>
    </lineage>
</organism>
<evidence type="ECO:0000256" key="14">
    <source>
        <dbReference type="ARBA" id="ARBA00064003"/>
    </source>
</evidence>
<keyword evidence="21" id="KW-1185">Reference proteome</keyword>
<dbReference type="PANTHER" id="PTHR43047">
    <property type="entry name" value="TWO-COMPONENT HISTIDINE PROTEIN KINASE"/>
    <property type="match status" value="1"/>
</dbReference>
<dbReference type="GO" id="GO:0005886">
    <property type="term" value="C:plasma membrane"/>
    <property type="evidence" value="ECO:0007669"/>
    <property type="project" value="UniProtKB-SubCell"/>
</dbReference>
<dbReference type="SUPFAM" id="SSF55874">
    <property type="entry name" value="ATPase domain of HSP90 chaperone/DNA topoisomerase II/histidine kinase"/>
    <property type="match status" value="1"/>
</dbReference>
<feature type="transmembrane region" description="Helical" evidence="17">
    <location>
        <begin position="12"/>
        <end position="34"/>
    </location>
</feature>
<evidence type="ECO:0000256" key="4">
    <source>
        <dbReference type="ARBA" id="ARBA00022475"/>
    </source>
</evidence>
<evidence type="ECO:0000256" key="2">
    <source>
        <dbReference type="ARBA" id="ARBA00004651"/>
    </source>
</evidence>
<evidence type="ECO:0000256" key="10">
    <source>
        <dbReference type="ARBA" id="ARBA00022840"/>
    </source>
</evidence>
<dbReference type="FunFam" id="1.10.287.130:FF:000002">
    <property type="entry name" value="Two-component osmosensing histidine kinase"/>
    <property type="match status" value="1"/>
</dbReference>
<accession>A6DPD8</accession>
<dbReference type="InterPro" id="IPR003594">
    <property type="entry name" value="HATPase_dom"/>
</dbReference>
<dbReference type="Pfam" id="PF00072">
    <property type="entry name" value="Response_reg"/>
    <property type="match status" value="1"/>
</dbReference>
<feature type="domain" description="Histidine kinase" evidence="18">
    <location>
        <begin position="530"/>
        <end position="753"/>
    </location>
</feature>
<dbReference type="SMART" id="SM00448">
    <property type="entry name" value="REC"/>
    <property type="match status" value="1"/>
</dbReference>
<reference evidence="20 21" key="1">
    <citation type="journal article" date="2010" name="J. Bacteriol.">
        <title>Genome sequence of Lentisphaera araneosa HTCC2155T, the type species of the order Lentisphaerales in the phylum Lentisphaerae.</title>
        <authorList>
            <person name="Thrash J.C."/>
            <person name="Cho J.C."/>
            <person name="Vergin K.L."/>
            <person name="Morris R.M."/>
            <person name="Giovannoni S.J."/>
        </authorList>
    </citation>
    <scope>NUCLEOTIDE SEQUENCE [LARGE SCALE GENOMIC DNA]</scope>
    <source>
        <strain evidence="20 21">HTCC2155</strain>
    </source>
</reference>
<proteinExistence type="predicted"/>
<keyword evidence="7 17" id="KW-0812">Transmembrane</keyword>
<dbReference type="InterPro" id="IPR006189">
    <property type="entry name" value="CHASE_dom"/>
</dbReference>
<evidence type="ECO:0000256" key="5">
    <source>
        <dbReference type="ARBA" id="ARBA00022553"/>
    </source>
</evidence>
<evidence type="ECO:0000259" key="19">
    <source>
        <dbReference type="PROSITE" id="PS50110"/>
    </source>
</evidence>
<dbReference type="Pfam" id="PF02518">
    <property type="entry name" value="HATPase_c"/>
    <property type="match status" value="1"/>
</dbReference>
<dbReference type="CDD" id="cd00082">
    <property type="entry name" value="HisKA"/>
    <property type="match status" value="1"/>
</dbReference>
<feature type="transmembrane region" description="Helical" evidence="17">
    <location>
        <begin position="158"/>
        <end position="181"/>
    </location>
</feature>
<keyword evidence="11 17" id="KW-1133">Transmembrane helix</keyword>
<feature type="transmembrane region" description="Helical" evidence="17">
    <location>
        <begin position="81"/>
        <end position="100"/>
    </location>
</feature>
<feature type="transmembrane region" description="Helical" evidence="17">
    <location>
        <begin position="193"/>
        <end position="212"/>
    </location>
</feature>
<evidence type="ECO:0000256" key="11">
    <source>
        <dbReference type="ARBA" id="ARBA00022989"/>
    </source>
</evidence>
<dbReference type="InterPro" id="IPR036097">
    <property type="entry name" value="HisK_dim/P_sf"/>
</dbReference>
<keyword evidence="5 16" id="KW-0597">Phosphoprotein</keyword>
<comment type="caution">
    <text evidence="20">The sequence shown here is derived from an EMBL/GenBank/DDBJ whole genome shotgun (WGS) entry which is preliminary data.</text>
</comment>
<comment type="catalytic activity">
    <reaction evidence="1">
        <text>ATP + protein L-histidine = ADP + protein N-phospho-L-histidine.</text>
        <dbReference type="EC" id="2.7.13.3"/>
    </reaction>
</comment>
<gene>
    <name evidence="20" type="ORF">LNTAR_05649</name>
</gene>
<dbReference type="GO" id="GO:0005524">
    <property type="term" value="F:ATP binding"/>
    <property type="evidence" value="ECO:0007669"/>
    <property type="project" value="UniProtKB-KW"/>
</dbReference>
<dbReference type="PRINTS" id="PR00344">
    <property type="entry name" value="BCTRLSENSOR"/>
</dbReference>
<evidence type="ECO:0000256" key="1">
    <source>
        <dbReference type="ARBA" id="ARBA00000085"/>
    </source>
</evidence>
<evidence type="ECO:0000313" key="20">
    <source>
        <dbReference type="EMBL" id="EDM26434.1"/>
    </source>
</evidence>
<evidence type="ECO:0000256" key="3">
    <source>
        <dbReference type="ARBA" id="ARBA00012438"/>
    </source>
</evidence>
<feature type="transmembrane region" description="Helical" evidence="17">
    <location>
        <begin position="469"/>
        <end position="491"/>
    </location>
</feature>